<evidence type="ECO:0000256" key="1">
    <source>
        <dbReference type="SAM" id="Phobius"/>
    </source>
</evidence>
<organism evidence="2 3">
    <name type="scientific">Acinetobacter chinensis</name>
    <dbReference type="NCBI Taxonomy" id="2004650"/>
    <lineage>
        <taxon>Bacteria</taxon>
        <taxon>Pseudomonadati</taxon>
        <taxon>Pseudomonadota</taxon>
        <taxon>Gammaproteobacteria</taxon>
        <taxon>Moraxellales</taxon>
        <taxon>Moraxellaceae</taxon>
        <taxon>Acinetobacter</taxon>
    </lineage>
</organism>
<evidence type="ECO:0000313" key="2">
    <source>
        <dbReference type="EMBL" id="MDV2469345.1"/>
    </source>
</evidence>
<dbReference type="EMBL" id="JASVDY010000003">
    <property type="protein sequence ID" value="MDV2469345.1"/>
    <property type="molecule type" value="Genomic_DNA"/>
</dbReference>
<dbReference type="Proteomes" id="UP001278188">
    <property type="component" value="Unassembled WGS sequence"/>
</dbReference>
<accession>A0ABU3WG16</accession>
<dbReference type="InterPro" id="IPR032092">
    <property type="entry name" value="PilW"/>
</dbReference>
<evidence type="ECO:0000313" key="3">
    <source>
        <dbReference type="Proteomes" id="UP001278188"/>
    </source>
</evidence>
<keyword evidence="1" id="KW-1133">Transmembrane helix</keyword>
<dbReference type="RefSeq" id="WP_317084007.1">
    <property type="nucleotide sequence ID" value="NZ_JASVDY010000003.1"/>
</dbReference>
<dbReference type="Pfam" id="PF16074">
    <property type="entry name" value="PilW"/>
    <property type="match status" value="1"/>
</dbReference>
<dbReference type="Pfam" id="PF07963">
    <property type="entry name" value="N_methyl"/>
    <property type="match status" value="1"/>
</dbReference>
<feature type="transmembrane region" description="Helical" evidence="1">
    <location>
        <begin position="12"/>
        <end position="36"/>
    </location>
</feature>
<gene>
    <name evidence="2" type="ORF">QR674_10140</name>
</gene>
<proteinExistence type="predicted"/>
<keyword evidence="1" id="KW-0472">Membrane</keyword>
<dbReference type="InterPro" id="IPR045584">
    <property type="entry name" value="Pilin-like"/>
</dbReference>
<protein>
    <submittedName>
        <fullName evidence="2">PilW family protein</fullName>
    </submittedName>
</protein>
<dbReference type="SUPFAM" id="SSF54523">
    <property type="entry name" value="Pili subunits"/>
    <property type="match status" value="1"/>
</dbReference>
<keyword evidence="1" id="KW-0812">Transmembrane</keyword>
<comment type="caution">
    <text evidence="2">The sequence shown here is derived from an EMBL/GenBank/DDBJ whole genome shotgun (WGS) entry which is preliminary data.</text>
</comment>
<reference evidence="2 3" key="1">
    <citation type="submission" date="2023-06" db="EMBL/GenBank/DDBJ databases">
        <title>Genomic Analysis of Acinetobacter Strains Recovered from South Australian Aquatic Samples provides Insights into the Circulation of Antibiotic Resistance determinants in the Environment.</title>
        <authorList>
            <person name="Tobin L."/>
            <person name="Jarocki V.M."/>
            <person name="Kenyon J."/>
            <person name="Drigo B."/>
            <person name="Donner E."/>
            <person name="Djordjevic S.P."/>
            <person name="Hamidian M."/>
        </authorList>
    </citation>
    <scope>NUCLEOTIDE SEQUENCE [LARGE SCALE GENOMIC DNA]</scope>
    <source>
        <strain evidence="2 3">SAAc652</strain>
    </source>
</reference>
<name>A0ABU3WG16_9GAMM</name>
<dbReference type="NCBIfam" id="TIGR02532">
    <property type="entry name" value="IV_pilin_GFxxxE"/>
    <property type="match status" value="1"/>
</dbReference>
<sequence length="340" mass="36151">MRKYLKADSQKGFTVIELMVALALGLILVAAAIQLFTGGILSSQLQRANAEIQDSGIFGLDSMLRDVRLANVGNLTNLKIDDQTPYGGIVLTGSSAANALTVNFVPTVAANTYIDAALLSRGSGDAVSTTDNHWKGLSNVTDPSGTAITSDQLTVQFVAPAEMSNCEGKTVFKGDLIVQRYYLRVDKNGTDDKDLALACDANTPAATEAAVSSRPTTVSGLGTAGQVIIPRVDHFHVLLKVKADSGELAYYTIPEYRAAAQAARDTPASEGTVDEPRILAVQISTLIRSTNNAKNPVVDPAGTTYSMFDHNVKASDTTTRYLRRVYSSTVALRNAMGEDL</sequence>
<dbReference type="InterPro" id="IPR012902">
    <property type="entry name" value="N_methyl_site"/>
</dbReference>
<keyword evidence="3" id="KW-1185">Reference proteome</keyword>